<protein>
    <recommendedName>
        <fullName evidence="3">Polymerase nucleotidyl transferase domain-containing protein</fullName>
    </recommendedName>
</protein>
<reference evidence="2" key="1">
    <citation type="journal article" date="2019" name="Int. J. Syst. Evol. Microbiol.">
        <title>The Global Catalogue of Microorganisms (GCM) 10K type strain sequencing project: providing services to taxonomists for standard genome sequencing and annotation.</title>
        <authorList>
            <consortium name="The Broad Institute Genomics Platform"/>
            <consortium name="The Broad Institute Genome Sequencing Center for Infectious Disease"/>
            <person name="Wu L."/>
            <person name="Ma J."/>
        </authorList>
    </citation>
    <scope>NUCLEOTIDE SEQUENCE [LARGE SCALE GENOMIC DNA]</scope>
    <source>
        <strain evidence="2">CCUG 49339</strain>
    </source>
</reference>
<gene>
    <name evidence="1" type="ORF">ACFSCX_02360</name>
</gene>
<dbReference type="RefSeq" id="WP_377926496.1">
    <property type="nucleotide sequence ID" value="NZ_JBHUEM010000003.1"/>
</dbReference>
<keyword evidence="2" id="KW-1185">Reference proteome</keyword>
<sequence>MENIILDQKEIHRFVSPLISSCKTAYMAGSKMEGFGNKTSDIDVFVVCEKVPTAEHLIKLMEHNKEGINFGVSFEENSVVLNFIEKNQRYDISYISYELLMVTIKKLNEIQFSSNDRITGISKYDVDLLHRLRYAKPIVNDHDFWEIKSQIIFSNLEYFLATYHSNRYSAVLEDLQGAYQSKDYGTAFFLIRQICEIAITANLALNGETNPGNKWIYRKIERYQRSHKNEDILNRYMQIHNQPFNVENFRKHLVESLKFCQELNEKTQTLIKSRQEKESK</sequence>
<evidence type="ECO:0000313" key="1">
    <source>
        <dbReference type="EMBL" id="MFD1735397.1"/>
    </source>
</evidence>
<dbReference type="Proteomes" id="UP001597214">
    <property type="component" value="Unassembled WGS sequence"/>
</dbReference>
<dbReference type="Gene3D" id="3.30.460.10">
    <property type="entry name" value="Beta Polymerase, domain 2"/>
    <property type="match status" value="1"/>
</dbReference>
<dbReference type="EMBL" id="JBHUEM010000003">
    <property type="protein sequence ID" value="MFD1735397.1"/>
    <property type="molecule type" value="Genomic_DNA"/>
</dbReference>
<evidence type="ECO:0008006" key="3">
    <source>
        <dbReference type="Google" id="ProtNLM"/>
    </source>
</evidence>
<organism evidence="1 2">
    <name type="scientific">Bacillus salitolerans</name>
    <dbReference type="NCBI Taxonomy" id="1437434"/>
    <lineage>
        <taxon>Bacteria</taxon>
        <taxon>Bacillati</taxon>
        <taxon>Bacillota</taxon>
        <taxon>Bacilli</taxon>
        <taxon>Bacillales</taxon>
        <taxon>Bacillaceae</taxon>
        <taxon>Bacillus</taxon>
    </lineage>
</organism>
<dbReference type="SUPFAM" id="SSF81301">
    <property type="entry name" value="Nucleotidyltransferase"/>
    <property type="match status" value="1"/>
</dbReference>
<name>A0ABW4LJW7_9BACI</name>
<comment type="caution">
    <text evidence="1">The sequence shown here is derived from an EMBL/GenBank/DDBJ whole genome shotgun (WGS) entry which is preliminary data.</text>
</comment>
<proteinExistence type="predicted"/>
<accession>A0ABW4LJW7</accession>
<dbReference type="InterPro" id="IPR043519">
    <property type="entry name" value="NT_sf"/>
</dbReference>
<evidence type="ECO:0000313" key="2">
    <source>
        <dbReference type="Proteomes" id="UP001597214"/>
    </source>
</evidence>